<feature type="compositionally biased region" description="Low complexity" evidence="2">
    <location>
        <begin position="355"/>
        <end position="384"/>
    </location>
</feature>
<evidence type="ECO:0000256" key="1">
    <source>
        <dbReference type="SAM" id="Coils"/>
    </source>
</evidence>
<organism evidence="5 6">
    <name type="scientific">Chaetoceros tenuissimus</name>
    <dbReference type="NCBI Taxonomy" id="426638"/>
    <lineage>
        <taxon>Eukaryota</taxon>
        <taxon>Sar</taxon>
        <taxon>Stramenopiles</taxon>
        <taxon>Ochrophyta</taxon>
        <taxon>Bacillariophyta</taxon>
        <taxon>Coscinodiscophyceae</taxon>
        <taxon>Chaetocerotophycidae</taxon>
        <taxon>Chaetocerotales</taxon>
        <taxon>Chaetocerotaceae</taxon>
        <taxon>Chaetoceros</taxon>
    </lineage>
</organism>
<keyword evidence="6" id="KW-1185">Reference proteome</keyword>
<dbReference type="CDD" id="cd06257">
    <property type="entry name" value="DnaJ"/>
    <property type="match status" value="1"/>
</dbReference>
<gene>
    <name evidence="5" type="ORF">CTEN210_08358</name>
</gene>
<dbReference type="PANTHER" id="PTHR44240">
    <property type="entry name" value="DNAJ DOMAIN (PROKARYOTIC HEAT SHOCK PROTEIN)-RELATED"/>
    <property type="match status" value="1"/>
</dbReference>
<feature type="compositionally biased region" description="Basic and acidic residues" evidence="2">
    <location>
        <begin position="131"/>
        <end position="145"/>
    </location>
</feature>
<name>A0AAD3CTE3_9STRA</name>
<feature type="region of interest" description="Disordered" evidence="2">
    <location>
        <begin position="349"/>
        <end position="474"/>
    </location>
</feature>
<dbReference type="SMART" id="SM00271">
    <property type="entry name" value="DnaJ"/>
    <property type="match status" value="1"/>
</dbReference>
<evidence type="ECO:0000259" key="4">
    <source>
        <dbReference type="PROSITE" id="PS50076"/>
    </source>
</evidence>
<feature type="chain" id="PRO_5042006037" description="J domain-containing protein" evidence="3">
    <location>
        <begin position="22"/>
        <end position="495"/>
    </location>
</feature>
<feature type="signal peptide" evidence="3">
    <location>
        <begin position="1"/>
        <end position="21"/>
    </location>
</feature>
<sequence>MRLYNSSLLVFLSLQIGSCDAFVQPYHGNYYSPLKITQPFFDGRSSPIHSNRVYSTKLYSAPPLPDTSDPYIILNLKPTADKKEIKRAYKRMALKYHPDVRTNSKSTEEEKKQANDDFAKINSAYAFLTGKSDDRPEATESEKKSGSSGGGYTPPHRRTSSYSSGASTDWRDYMPKYDDEAYDAGGDSFGSIFSDLFSELGKGSAAGYAGSGVSILNDFISFLEKDFSSVGTSNAKTKEEDIILESLMKMGSLEEIKEEFKDAKLLVKQLEQKEFDLDVELKAVDKEKSNIDGGKGKTYMDDMRLEEKKREIEARKEVVADYLDRARMRQLKLRKRIDELRVENDLNSEYKNRSRTSSSTSSNNSYDASGSYSSRTASNSSSNSSDKDEDAWTRESFGSSRRRRGSGRTRSRRSSSQSERESTSRPPKPEPETSRRTYSERTAATSTSASSSNNENIAPHRRLTSRYDQVQEDKRRLREIKVDEEIEKMKRELGL</sequence>
<feature type="compositionally biased region" description="Basic residues" evidence="2">
    <location>
        <begin position="400"/>
        <end position="413"/>
    </location>
</feature>
<dbReference type="EMBL" id="BLLK01000045">
    <property type="protein sequence ID" value="GFH51882.1"/>
    <property type="molecule type" value="Genomic_DNA"/>
</dbReference>
<dbReference type="AlphaFoldDB" id="A0AAD3CTE3"/>
<keyword evidence="3" id="KW-0732">Signal</keyword>
<evidence type="ECO:0000313" key="5">
    <source>
        <dbReference type="EMBL" id="GFH51882.1"/>
    </source>
</evidence>
<accession>A0AAD3CTE3</accession>
<dbReference type="InterPro" id="IPR001623">
    <property type="entry name" value="DnaJ_domain"/>
</dbReference>
<dbReference type="Pfam" id="PF00226">
    <property type="entry name" value="DnaJ"/>
    <property type="match status" value="1"/>
</dbReference>
<feature type="coiled-coil region" evidence="1">
    <location>
        <begin position="305"/>
        <end position="343"/>
    </location>
</feature>
<dbReference type="PANTHER" id="PTHR44240:SF10">
    <property type="entry name" value="J DOMAIN-CONTAINING PROTEIN"/>
    <property type="match status" value="1"/>
</dbReference>
<dbReference type="Proteomes" id="UP001054902">
    <property type="component" value="Unassembled WGS sequence"/>
</dbReference>
<comment type="caution">
    <text evidence="5">The sequence shown here is derived from an EMBL/GenBank/DDBJ whole genome shotgun (WGS) entry which is preliminary data.</text>
</comment>
<protein>
    <recommendedName>
        <fullName evidence="4">J domain-containing protein</fullName>
    </recommendedName>
</protein>
<evidence type="ECO:0000256" key="3">
    <source>
        <dbReference type="SAM" id="SignalP"/>
    </source>
</evidence>
<dbReference type="PROSITE" id="PS50076">
    <property type="entry name" value="DNAJ_2"/>
    <property type="match status" value="1"/>
</dbReference>
<evidence type="ECO:0000313" key="6">
    <source>
        <dbReference type="Proteomes" id="UP001054902"/>
    </source>
</evidence>
<feature type="region of interest" description="Disordered" evidence="2">
    <location>
        <begin position="131"/>
        <end position="166"/>
    </location>
</feature>
<keyword evidence="1" id="KW-0175">Coiled coil</keyword>
<dbReference type="InterPro" id="IPR052276">
    <property type="entry name" value="Diphthamide-biosynth_chaperone"/>
</dbReference>
<dbReference type="PRINTS" id="PR00625">
    <property type="entry name" value="JDOMAIN"/>
</dbReference>
<dbReference type="Gene3D" id="1.10.287.110">
    <property type="entry name" value="DnaJ domain"/>
    <property type="match status" value="1"/>
</dbReference>
<dbReference type="SUPFAM" id="SSF46565">
    <property type="entry name" value="Chaperone J-domain"/>
    <property type="match status" value="1"/>
</dbReference>
<reference evidence="5 6" key="1">
    <citation type="journal article" date="2021" name="Sci. Rep.">
        <title>The genome of the diatom Chaetoceros tenuissimus carries an ancient integrated fragment of an extant virus.</title>
        <authorList>
            <person name="Hongo Y."/>
            <person name="Kimura K."/>
            <person name="Takaki Y."/>
            <person name="Yoshida Y."/>
            <person name="Baba S."/>
            <person name="Kobayashi G."/>
            <person name="Nagasaki K."/>
            <person name="Hano T."/>
            <person name="Tomaru Y."/>
        </authorList>
    </citation>
    <scope>NUCLEOTIDE SEQUENCE [LARGE SCALE GENOMIC DNA]</scope>
    <source>
        <strain evidence="5 6">NIES-3715</strain>
    </source>
</reference>
<dbReference type="InterPro" id="IPR036869">
    <property type="entry name" value="J_dom_sf"/>
</dbReference>
<feature type="compositionally biased region" description="Low complexity" evidence="2">
    <location>
        <begin position="440"/>
        <end position="456"/>
    </location>
</feature>
<feature type="compositionally biased region" description="Basic and acidic residues" evidence="2">
    <location>
        <begin position="418"/>
        <end position="439"/>
    </location>
</feature>
<evidence type="ECO:0000256" key="2">
    <source>
        <dbReference type="SAM" id="MobiDB-lite"/>
    </source>
</evidence>
<proteinExistence type="predicted"/>
<feature type="domain" description="J" evidence="4">
    <location>
        <begin position="69"/>
        <end position="142"/>
    </location>
</feature>